<protein>
    <recommendedName>
        <fullName evidence="4">DUF4367 domain-containing protein</fullName>
    </recommendedName>
</protein>
<comment type="caution">
    <text evidence="2">The sequence shown here is derived from an EMBL/GenBank/DDBJ whole genome shotgun (WGS) entry which is preliminary data.</text>
</comment>
<dbReference type="EMBL" id="NGJS01000012">
    <property type="protein sequence ID" value="RST98227.1"/>
    <property type="molecule type" value="Genomic_DNA"/>
</dbReference>
<feature type="chain" id="PRO_5039539207" description="DUF4367 domain-containing protein" evidence="1">
    <location>
        <begin position="22"/>
        <end position="193"/>
    </location>
</feature>
<keyword evidence="1" id="KW-0732">Signal</keyword>
<evidence type="ECO:0000313" key="2">
    <source>
        <dbReference type="EMBL" id="RST98227.1"/>
    </source>
</evidence>
<proteinExistence type="predicted"/>
<dbReference type="RefSeq" id="WP_125984350.1">
    <property type="nucleotide sequence ID" value="NZ_NGJS01000012.1"/>
</dbReference>
<accession>A0A429ZWP6</accession>
<evidence type="ECO:0000256" key="1">
    <source>
        <dbReference type="SAM" id="SignalP"/>
    </source>
</evidence>
<reference evidence="2 3" key="1">
    <citation type="submission" date="2017-05" db="EMBL/GenBank/DDBJ databases">
        <title>Vagococcus spp. assemblies.</title>
        <authorList>
            <person name="Gulvik C.A."/>
        </authorList>
    </citation>
    <scope>NUCLEOTIDE SEQUENCE [LARGE SCALE GENOMIC DNA]</scope>
    <source>
        <strain evidence="2 3">SS1995</strain>
    </source>
</reference>
<feature type="signal peptide" evidence="1">
    <location>
        <begin position="1"/>
        <end position="21"/>
    </location>
</feature>
<dbReference type="OrthoDB" id="2200235at2"/>
<dbReference type="Proteomes" id="UP000287857">
    <property type="component" value="Unassembled WGS sequence"/>
</dbReference>
<organism evidence="2 3">
    <name type="scientific">Vagococcus vulneris</name>
    <dbReference type="NCBI Taxonomy" id="1977869"/>
    <lineage>
        <taxon>Bacteria</taxon>
        <taxon>Bacillati</taxon>
        <taxon>Bacillota</taxon>
        <taxon>Bacilli</taxon>
        <taxon>Lactobacillales</taxon>
        <taxon>Enterococcaceae</taxon>
        <taxon>Vagococcus</taxon>
    </lineage>
</organism>
<keyword evidence="3" id="KW-1185">Reference proteome</keyword>
<sequence>MRKVKKLAIIVFLFLLAGCSAKETSNLAKTSNSESKIMRENKKNNHAALKRQYVVNNMLVGQSKISFNNQEFSHLSDGKFTKSLLWGTFRSDKYPDVYLQINAADKEQPIYGEINGYELEGVNWDKPSAVQYVNVMEEALQFSKDKKSLLYKGRTGDVIFSVSLFGDEKLTDREVLALKKISKSIKVEFVGET</sequence>
<dbReference type="PROSITE" id="PS51257">
    <property type="entry name" value="PROKAR_LIPOPROTEIN"/>
    <property type="match status" value="1"/>
</dbReference>
<name>A0A429ZWP6_9ENTE</name>
<evidence type="ECO:0008006" key="4">
    <source>
        <dbReference type="Google" id="ProtNLM"/>
    </source>
</evidence>
<evidence type="ECO:0000313" key="3">
    <source>
        <dbReference type="Proteomes" id="UP000287857"/>
    </source>
</evidence>
<gene>
    <name evidence="2" type="ORF">CBF37_08650</name>
</gene>
<dbReference type="AlphaFoldDB" id="A0A429ZWP6"/>